<accession>A0ABD5WNP8</accession>
<dbReference type="EMBL" id="JBHSZH010000005">
    <property type="protein sequence ID" value="MFC7080475.1"/>
    <property type="molecule type" value="Genomic_DNA"/>
</dbReference>
<feature type="region of interest" description="Disordered" evidence="1">
    <location>
        <begin position="26"/>
        <end position="66"/>
    </location>
</feature>
<dbReference type="RefSeq" id="WP_382209702.1">
    <property type="nucleotide sequence ID" value="NZ_JBHSZH010000005.1"/>
</dbReference>
<comment type="caution">
    <text evidence="2">The sequence shown here is derived from an EMBL/GenBank/DDBJ whole genome shotgun (WGS) entry which is preliminary data.</text>
</comment>
<gene>
    <name evidence="2" type="ORF">ACFQJ6_10460</name>
</gene>
<keyword evidence="3" id="KW-1185">Reference proteome</keyword>
<evidence type="ECO:0000256" key="1">
    <source>
        <dbReference type="SAM" id="MobiDB-lite"/>
    </source>
</evidence>
<protein>
    <submittedName>
        <fullName evidence="2">Uncharacterized protein</fullName>
    </submittedName>
</protein>
<name>A0ABD5WNP8_9EURY</name>
<organism evidence="2 3">
    <name type="scientific">Halorussus caseinilyticus</name>
    <dbReference type="NCBI Taxonomy" id="3034025"/>
    <lineage>
        <taxon>Archaea</taxon>
        <taxon>Methanobacteriati</taxon>
        <taxon>Methanobacteriota</taxon>
        <taxon>Stenosarchaea group</taxon>
        <taxon>Halobacteria</taxon>
        <taxon>Halobacteriales</taxon>
        <taxon>Haladaptataceae</taxon>
        <taxon>Halorussus</taxon>
    </lineage>
</organism>
<feature type="compositionally biased region" description="Basic and acidic residues" evidence="1">
    <location>
        <begin position="55"/>
        <end position="66"/>
    </location>
</feature>
<sequence>MGLVGRVPAHVLNKFQRDRNVDLDFFNGASADPGEDEPLAERADWEFVPSRRPSRKPDGKSPKRTR</sequence>
<reference evidence="2 3" key="1">
    <citation type="journal article" date="2019" name="Int. J. Syst. Evol. Microbiol.">
        <title>The Global Catalogue of Microorganisms (GCM) 10K type strain sequencing project: providing services to taxonomists for standard genome sequencing and annotation.</title>
        <authorList>
            <consortium name="The Broad Institute Genomics Platform"/>
            <consortium name="The Broad Institute Genome Sequencing Center for Infectious Disease"/>
            <person name="Wu L."/>
            <person name="Ma J."/>
        </authorList>
    </citation>
    <scope>NUCLEOTIDE SEQUENCE [LARGE SCALE GENOMIC DNA]</scope>
    <source>
        <strain evidence="2 3">DT72</strain>
    </source>
</reference>
<evidence type="ECO:0000313" key="3">
    <source>
        <dbReference type="Proteomes" id="UP001596407"/>
    </source>
</evidence>
<evidence type="ECO:0000313" key="2">
    <source>
        <dbReference type="EMBL" id="MFC7080475.1"/>
    </source>
</evidence>
<dbReference type="Proteomes" id="UP001596407">
    <property type="component" value="Unassembled WGS sequence"/>
</dbReference>
<proteinExistence type="predicted"/>
<dbReference type="AlphaFoldDB" id="A0ABD5WNP8"/>